<proteinExistence type="predicted"/>
<accession>A0AAQ3WKU2</accession>
<organism evidence="2 3">
    <name type="scientific">Paspalum notatum var. saurae</name>
    <dbReference type="NCBI Taxonomy" id="547442"/>
    <lineage>
        <taxon>Eukaryota</taxon>
        <taxon>Viridiplantae</taxon>
        <taxon>Streptophyta</taxon>
        <taxon>Embryophyta</taxon>
        <taxon>Tracheophyta</taxon>
        <taxon>Spermatophyta</taxon>
        <taxon>Magnoliopsida</taxon>
        <taxon>Liliopsida</taxon>
        <taxon>Poales</taxon>
        <taxon>Poaceae</taxon>
        <taxon>PACMAD clade</taxon>
        <taxon>Panicoideae</taxon>
        <taxon>Andropogonodae</taxon>
        <taxon>Paspaleae</taxon>
        <taxon>Paspalinae</taxon>
        <taxon>Paspalum</taxon>
    </lineage>
</organism>
<keyword evidence="3" id="KW-1185">Reference proteome</keyword>
<protein>
    <submittedName>
        <fullName evidence="2">Uncharacterized protein</fullName>
    </submittedName>
</protein>
<name>A0AAQ3WKU2_PASNO</name>
<dbReference type="Proteomes" id="UP001341281">
    <property type="component" value="Chromosome 03"/>
</dbReference>
<sequence length="116" mass="12482">MVTPLASHSYSQALHQRFLWSHKSTGLHRSLPLLHRVVCRCIIQGSAWACLWLLFFVAGLLVGGAISNAGCAPPRGVADPPSIEASLPRWASEGGRLSLGCAYMVPPISTEARSFL</sequence>
<keyword evidence="1" id="KW-1133">Transmembrane helix</keyword>
<evidence type="ECO:0000313" key="3">
    <source>
        <dbReference type="Proteomes" id="UP001341281"/>
    </source>
</evidence>
<feature type="transmembrane region" description="Helical" evidence="1">
    <location>
        <begin position="46"/>
        <end position="66"/>
    </location>
</feature>
<dbReference type="EMBL" id="CP144747">
    <property type="protein sequence ID" value="WVZ65141.1"/>
    <property type="molecule type" value="Genomic_DNA"/>
</dbReference>
<evidence type="ECO:0000256" key="1">
    <source>
        <dbReference type="SAM" id="Phobius"/>
    </source>
</evidence>
<dbReference type="AlphaFoldDB" id="A0AAQ3WKU2"/>
<reference evidence="2 3" key="1">
    <citation type="submission" date="2024-02" db="EMBL/GenBank/DDBJ databases">
        <title>High-quality chromosome-scale genome assembly of Pensacola bahiagrass (Paspalum notatum Flugge var. saurae).</title>
        <authorList>
            <person name="Vega J.M."/>
            <person name="Podio M."/>
            <person name="Orjuela J."/>
            <person name="Siena L.A."/>
            <person name="Pessino S.C."/>
            <person name="Combes M.C."/>
            <person name="Mariac C."/>
            <person name="Albertini E."/>
            <person name="Pupilli F."/>
            <person name="Ortiz J.P.A."/>
            <person name="Leblanc O."/>
        </authorList>
    </citation>
    <scope>NUCLEOTIDE SEQUENCE [LARGE SCALE GENOMIC DNA]</scope>
    <source>
        <strain evidence="2">R1</strain>
        <tissue evidence="2">Leaf</tissue>
    </source>
</reference>
<evidence type="ECO:0000313" key="2">
    <source>
        <dbReference type="EMBL" id="WVZ65141.1"/>
    </source>
</evidence>
<keyword evidence="1" id="KW-0812">Transmembrane</keyword>
<gene>
    <name evidence="2" type="ORF">U9M48_014553</name>
</gene>
<keyword evidence="1" id="KW-0472">Membrane</keyword>